<dbReference type="EMBL" id="CP003346">
    <property type="protein sequence ID" value="AGA77967.1"/>
    <property type="molecule type" value="Genomic_DNA"/>
</dbReference>
<name>L0FXE0_ECHVK</name>
<feature type="compositionally biased region" description="Basic and acidic residues" evidence="1">
    <location>
        <begin position="775"/>
        <end position="791"/>
    </location>
</feature>
<accession>L0FXE0</accession>
<sequence length="819" mass="93924">MKQPLLIVFSLFWLGITSSSAQDLAAYHPVWTSMSKNASESMPLGGGDIGMNVWVEDGELLFYFSRSGTFDEHNTLLKLGRGRVRLTPNPFEEGEAFRQELHLQDGNVRITGYVQDKAINIDLWVDVFRPVIHVEVNGETPTYLEVAYESWRYKDRTVKGAANNANSYKWAPQGEVITYRDSIGFQDGGVLFYHQNREETVFDVAVAQQQMTAVKDQMMNPIGHLVFGGILRGEDLAPTSVKSGVYQDTDFRAYPLKSISPQKDHAFEIYLHTDQTPSLEQWKAGLDSVVHTATLASSGAREKTKKWWNDFWKRSYVITDPQQKAANDTVWQIGRNYQLFRYMLGCNAYGTYPTKFNGGLFTVDPVYTKPDMPFTPDHRNWGGGTMTAQNQRLVYFPMLRSGDVDMMKPQFDFYLRMLKNAELRSQVYWGHEGASFTEQIENYGLPNPAEYNWERPEDYDPGMQYNAWLEHQWDTVLEFCLMMLEQERYAGKDVPAYIPFIESCLRFFDEHYQYLARQRGAKVFDENGDLVLYPGSANETYKMAYNANSTISALKTVLKRLIASSSSDSTTYWQAMLERIPPLSYREIDGHRLLAPAKLWERVNNTEVPQLYPVYPWGIYGIGRPDLQTAINTFKYDPDALAFRSHVGWKQDNIFAARLGLTSEAAKWTLKKMGDSGRRFPAFWGPGFDWVPDHNWGGSGMIGMQEMLLQTDGEKIYLFPAWPKDWDVKFKLHAPYQTTVEGILEDGELKELNVFPKEREADVRNLLGWDVESQEQRIKSKESRVKTREQDAVPDLQSGTNNKGDLQSPSPYGYVQSPF</sequence>
<feature type="region of interest" description="Disordered" evidence="1">
    <location>
        <begin position="775"/>
        <end position="819"/>
    </location>
</feature>
<dbReference type="STRING" id="926556.Echvi_1702"/>
<feature type="chain" id="PRO_5003942865" description="DUF5703 domain-containing protein" evidence="2">
    <location>
        <begin position="22"/>
        <end position="819"/>
    </location>
</feature>
<dbReference type="RefSeq" id="WP_015265529.1">
    <property type="nucleotide sequence ID" value="NC_019904.1"/>
</dbReference>
<evidence type="ECO:0000256" key="2">
    <source>
        <dbReference type="SAM" id="SignalP"/>
    </source>
</evidence>
<evidence type="ECO:0000313" key="5">
    <source>
        <dbReference type="Proteomes" id="UP000010796"/>
    </source>
</evidence>
<feature type="signal peptide" evidence="2">
    <location>
        <begin position="1"/>
        <end position="21"/>
    </location>
</feature>
<keyword evidence="5" id="KW-1185">Reference proteome</keyword>
<dbReference type="PATRIC" id="fig|926556.3.peg.1808"/>
<gene>
    <name evidence="4" type="ordered locus">Echvi_1702</name>
</gene>
<dbReference type="InterPro" id="IPR012341">
    <property type="entry name" value="6hp_glycosidase-like_sf"/>
</dbReference>
<keyword evidence="2" id="KW-0732">Signal</keyword>
<dbReference type="Pfam" id="PF18961">
    <property type="entry name" value="DUF5703_N"/>
    <property type="match status" value="1"/>
</dbReference>
<dbReference type="AlphaFoldDB" id="L0FXE0"/>
<evidence type="ECO:0000313" key="4">
    <source>
        <dbReference type="EMBL" id="AGA77967.1"/>
    </source>
</evidence>
<reference evidence="5" key="1">
    <citation type="submission" date="2012-02" db="EMBL/GenBank/DDBJ databases">
        <title>The complete genome of Echinicola vietnamensis DSM 17526.</title>
        <authorList>
            <person name="Lucas S."/>
            <person name="Copeland A."/>
            <person name="Lapidus A."/>
            <person name="Glavina del Rio T."/>
            <person name="Dalin E."/>
            <person name="Tice H."/>
            <person name="Bruce D."/>
            <person name="Goodwin L."/>
            <person name="Pitluck S."/>
            <person name="Peters L."/>
            <person name="Ovchinnikova G."/>
            <person name="Teshima H."/>
            <person name="Kyrpides N."/>
            <person name="Mavromatis K."/>
            <person name="Ivanova N."/>
            <person name="Brettin T."/>
            <person name="Detter J.C."/>
            <person name="Han C."/>
            <person name="Larimer F."/>
            <person name="Land M."/>
            <person name="Hauser L."/>
            <person name="Markowitz V."/>
            <person name="Cheng J.-F."/>
            <person name="Hugenholtz P."/>
            <person name="Woyke T."/>
            <person name="Wu D."/>
            <person name="Brambilla E."/>
            <person name="Klenk H.-P."/>
            <person name="Eisen J.A."/>
        </authorList>
    </citation>
    <scope>NUCLEOTIDE SEQUENCE [LARGE SCALE GENOMIC DNA]</scope>
    <source>
        <strain evidence="5">DSM 17526 / LMG 23754 / KMM 6221</strain>
    </source>
</reference>
<dbReference type="KEGG" id="evi:Echvi_1702"/>
<organism evidence="4 5">
    <name type="scientific">Echinicola vietnamensis (strain DSM 17526 / LMG 23754 / KMM 6221)</name>
    <dbReference type="NCBI Taxonomy" id="926556"/>
    <lineage>
        <taxon>Bacteria</taxon>
        <taxon>Pseudomonadati</taxon>
        <taxon>Bacteroidota</taxon>
        <taxon>Cytophagia</taxon>
        <taxon>Cytophagales</taxon>
        <taxon>Cyclobacteriaceae</taxon>
        <taxon>Echinicola</taxon>
    </lineage>
</organism>
<dbReference type="InterPro" id="IPR008928">
    <property type="entry name" value="6-hairpin_glycosidase_sf"/>
</dbReference>
<dbReference type="eggNOG" id="COG1554">
    <property type="taxonomic scope" value="Bacteria"/>
</dbReference>
<dbReference type="Proteomes" id="UP000010796">
    <property type="component" value="Chromosome"/>
</dbReference>
<dbReference type="HOGENOM" id="CLU_009745_0_0_10"/>
<protein>
    <recommendedName>
        <fullName evidence="3">DUF5703 domain-containing protein</fullName>
    </recommendedName>
</protein>
<feature type="compositionally biased region" description="Polar residues" evidence="1">
    <location>
        <begin position="797"/>
        <end position="810"/>
    </location>
</feature>
<dbReference type="Gene3D" id="1.50.10.10">
    <property type="match status" value="1"/>
</dbReference>
<evidence type="ECO:0000259" key="3">
    <source>
        <dbReference type="Pfam" id="PF18961"/>
    </source>
</evidence>
<dbReference type="SUPFAM" id="SSF48208">
    <property type="entry name" value="Six-hairpin glycosidases"/>
    <property type="match status" value="1"/>
</dbReference>
<feature type="domain" description="DUF5703" evidence="3">
    <location>
        <begin position="30"/>
        <end position="317"/>
    </location>
</feature>
<dbReference type="GO" id="GO:0005975">
    <property type="term" value="P:carbohydrate metabolic process"/>
    <property type="evidence" value="ECO:0007669"/>
    <property type="project" value="InterPro"/>
</dbReference>
<dbReference type="InterPro" id="IPR043757">
    <property type="entry name" value="DUF5703_N"/>
</dbReference>
<evidence type="ECO:0000256" key="1">
    <source>
        <dbReference type="SAM" id="MobiDB-lite"/>
    </source>
</evidence>
<proteinExistence type="predicted"/>